<dbReference type="InterPro" id="IPR011059">
    <property type="entry name" value="Metal-dep_hydrolase_composite"/>
</dbReference>
<evidence type="ECO:0000256" key="5">
    <source>
        <dbReference type="ARBA" id="ARBA00036696"/>
    </source>
</evidence>
<dbReference type="SUPFAM" id="SSF51556">
    <property type="entry name" value="Metallo-dependent hydrolases"/>
    <property type="match status" value="1"/>
</dbReference>
<dbReference type="InterPro" id="IPR032466">
    <property type="entry name" value="Metal_Hydrolase"/>
</dbReference>
<keyword evidence="4" id="KW-0378">Hydrolase</keyword>
<dbReference type="InterPro" id="IPR006680">
    <property type="entry name" value="Amidohydro-rel"/>
</dbReference>
<dbReference type="Proteomes" id="UP001642540">
    <property type="component" value="Unassembled WGS sequence"/>
</dbReference>
<dbReference type="SUPFAM" id="SSF51338">
    <property type="entry name" value="Composite domain of metallo-dependent hydrolases"/>
    <property type="match status" value="2"/>
</dbReference>
<evidence type="ECO:0000256" key="7">
    <source>
        <dbReference type="SAM" id="MobiDB-lite"/>
    </source>
</evidence>
<protein>
    <recommendedName>
        <fullName evidence="6">dihydropyrimidinase</fullName>
        <ecNumber evidence="6">3.5.2.2</ecNumber>
    </recommendedName>
</protein>
<dbReference type="EMBL" id="CAXLJM020000103">
    <property type="protein sequence ID" value="CAL8133885.1"/>
    <property type="molecule type" value="Genomic_DNA"/>
</dbReference>
<organism evidence="9 10">
    <name type="scientific">Orchesella dallaii</name>
    <dbReference type="NCBI Taxonomy" id="48710"/>
    <lineage>
        <taxon>Eukaryota</taxon>
        <taxon>Metazoa</taxon>
        <taxon>Ecdysozoa</taxon>
        <taxon>Arthropoda</taxon>
        <taxon>Hexapoda</taxon>
        <taxon>Collembola</taxon>
        <taxon>Entomobryomorpha</taxon>
        <taxon>Entomobryoidea</taxon>
        <taxon>Orchesellidae</taxon>
        <taxon>Orchesellinae</taxon>
        <taxon>Orchesella</taxon>
    </lineage>
</organism>
<keyword evidence="3" id="KW-0479">Metal-binding</keyword>
<dbReference type="CDD" id="cd01314">
    <property type="entry name" value="D-HYD"/>
    <property type="match status" value="1"/>
</dbReference>
<comment type="cofactor">
    <cofactor evidence="1">
        <name>Zn(2+)</name>
        <dbReference type="ChEBI" id="CHEBI:29105"/>
    </cofactor>
</comment>
<proteinExistence type="inferred from homology"/>
<reference evidence="9 10" key="1">
    <citation type="submission" date="2024-08" db="EMBL/GenBank/DDBJ databases">
        <authorList>
            <person name="Cucini C."/>
            <person name="Frati F."/>
        </authorList>
    </citation>
    <scope>NUCLEOTIDE SEQUENCE [LARGE SCALE GENOMIC DNA]</scope>
</reference>
<dbReference type="Pfam" id="PF01979">
    <property type="entry name" value="Amidohydro_1"/>
    <property type="match status" value="1"/>
</dbReference>
<gene>
    <name evidence="9" type="ORF">ODALV1_LOCUS25259</name>
</gene>
<evidence type="ECO:0000313" key="10">
    <source>
        <dbReference type="Proteomes" id="UP001642540"/>
    </source>
</evidence>
<evidence type="ECO:0000256" key="3">
    <source>
        <dbReference type="ARBA" id="ARBA00022723"/>
    </source>
</evidence>
<evidence type="ECO:0000256" key="2">
    <source>
        <dbReference type="ARBA" id="ARBA00008829"/>
    </source>
</evidence>
<feature type="region of interest" description="Disordered" evidence="7">
    <location>
        <begin position="492"/>
        <end position="588"/>
    </location>
</feature>
<evidence type="ECO:0000256" key="6">
    <source>
        <dbReference type="ARBA" id="ARBA00039113"/>
    </source>
</evidence>
<evidence type="ECO:0000256" key="4">
    <source>
        <dbReference type="ARBA" id="ARBA00022801"/>
    </source>
</evidence>
<feature type="compositionally biased region" description="Polar residues" evidence="7">
    <location>
        <begin position="527"/>
        <end position="573"/>
    </location>
</feature>
<dbReference type="EC" id="3.5.2.2" evidence="6"/>
<comment type="catalytic activity">
    <reaction evidence="5">
        <text>5,6-dihydrouracil + H2O = 3-(carbamoylamino)propanoate + H(+)</text>
        <dbReference type="Rhea" id="RHEA:16121"/>
        <dbReference type="ChEBI" id="CHEBI:11892"/>
        <dbReference type="ChEBI" id="CHEBI:15377"/>
        <dbReference type="ChEBI" id="CHEBI:15378"/>
        <dbReference type="ChEBI" id="CHEBI:15901"/>
        <dbReference type="EC" id="3.5.2.2"/>
    </reaction>
</comment>
<comment type="caution">
    <text evidence="9">The sequence shown here is derived from an EMBL/GenBank/DDBJ whole genome shotgun (WGS) entry which is preliminary data.</text>
</comment>
<dbReference type="PANTHER" id="PTHR11647">
    <property type="entry name" value="HYDRANTOINASE/DIHYDROPYRIMIDINASE FAMILY MEMBER"/>
    <property type="match status" value="1"/>
</dbReference>
<keyword evidence="10" id="KW-1185">Reference proteome</keyword>
<feature type="compositionally biased region" description="Low complexity" evidence="7">
    <location>
        <begin position="513"/>
        <end position="526"/>
    </location>
</feature>
<evidence type="ECO:0000259" key="8">
    <source>
        <dbReference type="Pfam" id="PF01979"/>
    </source>
</evidence>
<dbReference type="InterPro" id="IPR050378">
    <property type="entry name" value="Metallo-dep_Hydrolases_sf"/>
</dbReference>
<dbReference type="NCBIfam" id="TIGR02033">
    <property type="entry name" value="D-hydantoinase"/>
    <property type="match status" value="1"/>
</dbReference>
<sequence>MASRQHINTGRSQSQSQGSENRLFIKGGKIVNADGTEDADILIEEGIIKEIGKNITIPSGIRTIDAGGKLIIPGGIDPHTHLQLPFMGTKSVDDFYIGTKAAIAGGTTMIIDFVIPEKRESLHDAYKKWRGWADKKVCCDYSLHVAVTWWSPEVKEEMENLVRCQGFNSFKMFMAYKDVLMVKDHELYEIFEHCKKLGALAQVHAENGDIIAENSKRVFSAGITGPEGHELSRPEDVEAEATHRACVLASQVNCPLYVVHVMSKSAANVIAAKRQEGCVVFGEPIAASLATDGTNYWNQCWRHAAAHVLSPPLRPDPTTPGYLMDLLAQDDLQLTATDNCTFTHEQKKMGCRDFRKIPNGVNGLEDRMSVIWEKGVHEGKMDASRFVAVTSTTAAKIFNLYPKKGVIAVGSDADIVVWDPEKTRTISAKTHHHATDSNIFEGMTCHGVPDYVICNGRVCVDQGQLKAVQGFGKFVSRKPFAPFVYDSLKEKDEKKKASMIPVQRSGFDGEMVSKTTSSKQSQHSTTNGDGNKPSNGEGSQATNGNNEGQANVGRSNGSGIPTGPDSSSNSRSTVKLHAPPGGHSSGFW</sequence>
<evidence type="ECO:0000256" key="1">
    <source>
        <dbReference type="ARBA" id="ARBA00001947"/>
    </source>
</evidence>
<feature type="domain" description="Amidohydrolase-related" evidence="8">
    <location>
        <begin position="71"/>
        <end position="458"/>
    </location>
</feature>
<dbReference type="PANTHER" id="PTHR11647:SF1">
    <property type="entry name" value="COLLAPSIN RESPONSE MEDIATOR PROTEIN"/>
    <property type="match status" value="1"/>
</dbReference>
<dbReference type="Gene3D" id="3.20.20.140">
    <property type="entry name" value="Metal-dependent hydrolases"/>
    <property type="match status" value="1"/>
</dbReference>
<accession>A0ABP1RRR1</accession>
<name>A0ABP1RRR1_9HEXA</name>
<comment type="similarity">
    <text evidence="2">Belongs to the metallo-dependent hydrolases superfamily. Hydantoinase/dihydropyrimidinase family.</text>
</comment>
<dbReference type="Gene3D" id="2.30.40.10">
    <property type="entry name" value="Urease, subunit C, domain 1"/>
    <property type="match status" value="1"/>
</dbReference>
<evidence type="ECO:0000313" key="9">
    <source>
        <dbReference type="EMBL" id="CAL8133885.1"/>
    </source>
</evidence>
<dbReference type="InterPro" id="IPR011778">
    <property type="entry name" value="Hydantoinase/dihydroPyrase"/>
</dbReference>